<proteinExistence type="predicted"/>
<dbReference type="Proteomes" id="UP000828390">
    <property type="component" value="Unassembled WGS sequence"/>
</dbReference>
<feature type="coiled-coil region" evidence="1">
    <location>
        <begin position="122"/>
        <end position="156"/>
    </location>
</feature>
<accession>A0A9D4LNY6</accession>
<name>A0A9D4LNY6_DREPO</name>
<evidence type="ECO:0000313" key="2">
    <source>
        <dbReference type="EMBL" id="KAH3861189.1"/>
    </source>
</evidence>
<protein>
    <submittedName>
        <fullName evidence="2">Uncharacterized protein</fullName>
    </submittedName>
</protein>
<reference evidence="2" key="1">
    <citation type="journal article" date="2019" name="bioRxiv">
        <title>The Genome of the Zebra Mussel, Dreissena polymorpha: A Resource for Invasive Species Research.</title>
        <authorList>
            <person name="McCartney M.A."/>
            <person name="Auch B."/>
            <person name="Kono T."/>
            <person name="Mallez S."/>
            <person name="Zhang Y."/>
            <person name="Obille A."/>
            <person name="Becker A."/>
            <person name="Abrahante J.E."/>
            <person name="Garbe J."/>
            <person name="Badalamenti J.P."/>
            <person name="Herman A."/>
            <person name="Mangelson H."/>
            <person name="Liachko I."/>
            <person name="Sullivan S."/>
            <person name="Sone E.D."/>
            <person name="Koren S."/>
            <person name="Silverstein K.A.T."/>
            <person name="Beckman K.B."/>
            <person name="Gohl D.M."/>
        </authorList>
    </citation>
    <scope>NUCLEOTIDE SEQUENCE</scope>
    <source>
        <strain evidence="2">Duluth1</strain>
        <tissue evidence="2">Whole animal</tissue>
    </source>
</reference>
<keyword evidence="3" id="KW-1185">Reference proteome</keyword>
<evidence type="ECO:0000313" key="3">
    <source>
        <dbReference type="Proteomes" id="UP000828390"/>
    </source>
</evidence>
<evidence type="ECO:0000256" key="1">
    <source>
        <dbReference type="SAM" id="Coils"/>
    </source>
</evidence>
<comment type="caution">
    <text evidence="2">The sequence shown here is derived from an EMBL/GenBank/DDBJ whole genome shotgun (WGS) entry which is preliminary data.</text>
</comment>
<sequence>MGKDIDEIKDECAKLSRRVKELYDRYHNLYKVVLRLADTFETSKGRFVLTRNNELKAMIKACVTDQVLDAAANRTNDESIDEKRVSSGRTSRLLQLTESYSKLSTGLKEFEAERSDIEGLNKNDLAKLINERKKQKSELEEKFIRLHENLLRLKRDYDYSKRFLPVKRYGFLKDMVKPVIRNERLKETYTA</sequence>
<reference evidence="2" key="2">
    <citation type="submission" date="2020-11" db="EMBL/GenBank/DDBJ databases">
        <authorList>
            <person name="McCartney M.A."/>
            <person name="Auch B."/>
            <person name="Kono T."/>
            <person name="Mallez S."/>
            <person name="Becker A."/>
            <person name="Gohl D.M."/>
            <person name="Silverstein K.A.T."/>
            <person name="Koren S."/>
            <person name="Bechman K.B."/>
            <person name="Herman A."/>
            <person name="Abrahante J.E."/>
            <person name="Garbe J."/>
        </authorList>
    </citation>
    <scope>NUCLEOTIDE SEQUENCE</scope>
    <source>
        <strain evidence="2">Duluth1</strain>
        <tissue evidence="2">Whole animal</tissue>
    </source>
</reference>
<organism evidence="2 3">
    <name type="scientific">Dreissena polymorpha</name>
    <name type="common">Zebra mussel</name>
    <name type="synonym">Mytilus polymorpha</name>
    <dbReference type="NCBI Taxonomy" id="45954"/>
    <lineage>
        <taxon>Eukaryota</taxon>
        <taxon>Metazoa</taxon>
        <taxon>Spiralia</taxon>
        <taxon>Lophotrochozoa</taxon>
        <taxon>Mollusca</taxon>
        <taxon>Bivalvia</taxon>
        <taxon>Autobranchia</taxon>
        <taxon>Heteroconchia</taxon>
        <taxon>Euheterodonta</taxon>
        <taxon>Imparidentia</taxon>
        <taxon>Neoheterodontei</taxon>
        <taxon>Myida</taxon>
        <taxon>Dreissenoidea</taxon>
        <taxon>Dreissenidae</taxon>
        <taxon>Dreissena</taxon>
    </lineage>
</organism>
<dbReference type="OrthoDB" id="6126810at2759"/>
<dbReference type="AlphaFoldDB" id="A0A9D4LNY6"/>
<gene>
    <name evidence="2" type="ORF">DPMN_024118</name>
</gene>
<dbReference type="EMBL" id="JAIWYP010000002">
    <property type="protein sequence ID" value="KAH3861189.1"/>
    <property type="molecule type" value="Genomic_DNA"/>
</dbReference>
<keyword evidence="1" id="KW-0175">Coiled coil</keyword>